<evidence type="ECO:0000313" key="6">
    <source>
        <dbReference type="Proteomes" id="UP001153069"/>
    </source>
</evidence>
<comment type="subcellular location">
    <subcellularLocation>
        <location evidence="1">Nucleus</location>
    </subcellularLocation>
</comment>
<gene>
    <name evidence="5" type="ORF">SEMRO_184_G079820.1</name>
</gene>
<evidence type="ECO:0000313" key="5">
    <source>
        <dbReference type="EMBL" id="CAB9504035.1"/>
    </source>
</evidence>
<protein>
    <submittedName>
        <fullName evidence="5">Tho complex</fullName>
    </submittedName>
</protein>
<feature type="region of interest" description="Disordered" evidence="4">
    <location>
        <begin position="375"/>
        <end position="423"/>
    </location>
</feature>
<accession>A0A9N8DNX0</accession>
<evidence type="ECO:0000256" key="2">
    <source>
        <dbReference type="ARBA" id="ARBA00008044"/>
    </source>
</evidence>
<dbReference type="PANTHER" id="PTHR13375:SF3">
    <property type="entry name" value="THO COMPLEX SUBUNIT 5 HOMOLOG"/>
    <property type="match status" value="1"/>
</dbReference>
<dbReference type="GO" id="GO:0000445">
    <property type="term" value="C:THO complex part of transcription export complex"/>
    <property type="evidence" value="ECO:0007669"/>
    <property type="project" value="TreeGrafter"/>
</dbReference>
<reference evidence="5" key="1">
    <citation type="submission" date="2020-06" db="EMBL/GenBank/DDBJ databases">
        <authorList>
            <consortium name="Plant Systems Biology data submission"/>
        </authorList>
    </citation>
    <scope>NUCLEOTIDE SEQUENCE</scope>
    <source>
        <strain evidence="5">D6</strain>
    </source>
</reference>
<dbReference type="GO" id="GO:0006406">
    <property type="term" value="P:mRNA export from nucleus"/>
    <property type="evidence" value="ECO:0007669"/>
    <property type="project" value="TreeGrafter"/>
</dbReference>
<dbReference type="PANTHER" id="PTHR13375">
    <property type="entry name" value="FMS INTERACTING PROTEIN"/>
    <property type="match status" value="1"/>
</dbReference>
<evidence type="ECO:0000256" key="3">
    <source>
        <dbReference type="ARBA" id="ARBA00023242"/>
    </source>
</evidence>
<organism evidence="5 6">
    <name type="scientific">Seminavis robusta</name>
    <dbReference type="NCBI Taxonomy" id="568900"/>
    <lineage>
        <taxon>Eukaryota</taxon>
        <taxon>Sar</taxon>
        <taxon>Stramenopiles</taxon>
        <taxon>Ochrophyta</taxon>
        <taxon>Bacillariophyta</taxon>
        <taxon>Bacillariophyceae</taxon>
        <taxon>Bacillariophycidae</taxon>
        <taxon>Naviculales</taxon>
        <taxon>Naviculaceae</taxon>
        <taxon>Seminavis</taxon>
    </lineage>
</organism>
<evidence type="ECO:0000256" key="4">
    <source>
        <dbReference type="SAM" id="MobiDB-lite"/>
    </source>
</evidence>
<comment type="similarity">
    <text evidence="2">Belongs to the THOC5 family.</text>
</comment>
<keyword evidence="3" id="KW-0539">Nucleus</keyword>
<dbReference type="Pfam" id="PF09766">
    <property type="entry name" value="FmiP_Thoc5"/>
    <property type="match status" value="1"/>
</dbReference>
<dbReference type="GO" id="GO:0003729">
    <property type="term" value="F:mRNA binding"/>
    <property type="evidence" value="ECO:0007669"/>
    <property type="project" value="TreeGrafter"/>
</dbReference>
<feature type="region of interest" description="Disordered" evidence="4">
    <location>
        <begin position="1"/>
        <end position="35"/>
    </location>
</feature>
<dbReference type="AlphaFoldDB" id="A0A9N8DNX0"/>
<dbReference type="EMBL" id="CAICTM010000183">
    <property type="protein sequence ID" value="CAB9504035.1"/>
    <property type="molecule type" value="Genomic_DNA"/>
</dbReference>
<comment type="caution">
    <text evidence="5">The sequence shown here is derived from an EMBL/GenBank/DDBJ whole genome shotgun (WGS) entry which is preliminary data.</text>
</comment>
<dbReference type="OrthoDB" id="48240at2759"/>
<dbReference type="InterPro" id="IPR019163">
    <property type="entry name" value="THO_Thoc5"/>
</dbReference>
<keyword evidence="6" id="KW-1185">Reference proteome</keyword>
<dbReference type="Proteomes" id="UP001153069">
    <property type="component" value="Unassembled WGS sequence"/>
</dbReference>
<name>A0A9N8DNX0_9STRA</name>
<evidence type="ECO:0000256" key="1">
    <source>
        <dbReference type="ARBA" id="ARBA00004123"/>
    </source>
</evidence>
<sequence length="673" mass="74885">MLPPKKKRRVDTDVADATMTDGDAEEAVSTPTVSSPPTLAALDRLLDQFTDSLEDFREASSILLNIKSFQREVLQQLATTEESLAEEHTKVERHHTTLANLKYEQGHWESKIQHIEATSKTPQLEALCREELDDNLSDTTKVIEKFVGQDISSHEHQKQQVIHLLHNQIHERGTLERDVLQKNKELLNKQGIQKKRAQFLQQLPDKLKAMESASLPLQRFFAAASAAADKDSGLTKIGAAKFNTSDRDTRLQLARNLAGPLYTLLVQLQSYLDDYPHKNMSLDVANISALKVSSSAAAASSVWKDPHEKVVLWQIPIPNVQAGAASASTTSSTKTKFVTIGFVYFEKLQVVTAKVLSHSGEDKLLDVSTLLQYHPQDSGNYHPEQQQQQVQEEQEEDSKPASSSEDAIMSEADGDKQEEEQEAVKKPTFVYGKPFLWCNYLAGLQLVKGEDPQEINKQSTRAIVANLLRHIRANAILHYLLTKVLPSHPRFSSLPPASDASQCLAKVSLFQLDKNNNKDDTSTKTYKVHCKRGNHSLQASVTVNPALYPALVAPVWSLTASDVDWGQQHGSQEALDGTNAASAPPLHESRLFAIQGQVNNIDALIEKLQKKAADGEDALEEDEKESFYYDWILTHQLREILVEWDDWVTTSSGEEGAGAAGRTVRGRDRAKVE</sequence>
<proteinExistence type="inferred from homology"/>
<feature type="region of interest" description="Disordered" evidence="4">
    <location>
        <begin position="652"/>
        <end position="673"/>
    </location>
</feature>